<protein>
    <submittedName>
        <fullName evidence="1">Uncharacterized protein</fullName>
    </submittedName>
</protein>
<sequence length="72" mass="8117">SLTSAEEVRERGKALIKIINGVTKFNRDNFLGISEDAIIRVEDDGKRYGYLINLYRIKLLETSSNSSSDIPI</sequence>
<proteinExistence type="predicted"/>
<gene>
    <name evidence="1" type="ORF">S01H4_56765</name>
</gene>
<dbReference type="EMBL" id="BART01032933">
    <property type="protein sequence ID" value="GAH16079.1"/>
    <property type="molecule type" value="Genomic_DNA"/>
</dbReference>
<dbReference type="AlphaFoldDB" id="X1EG13"/>
<comment type="caution">
    <text evidence="1">The sequence shown here is derived from an EMBL/GenBank/DDBJ whole genome shotgun (WGS) entry which is preliminary data.</text>
</comment>
<reference evidence="1" key="1">
    <citation type="journal article" date="2014" name="Front. Microbiol.">
        <title>High frequency of phylogenetically diverse reductive dehalogenase-homologous genes in deep subseafloor sedimentary metagenomes.</title>
        <authorList>
            <person name="Kawai M."/>
            <person name="Futagami T."/>
            <person name="Toyoda A."/>
            <person name="Takaki Y."/>
            <person name="Nishi S."/>
            <person name="Hori S."/>
            <person name="Arai W."/>
            <person name="Tsubouchi T."/>
            <person name="Morono Y."/>
            <person name="Uchiyama I."/>
            <person name="Ito T."/>
            <person name="Fujiyama A."/>
            <person name="Inagaki F."/>
            <person name="Takami H."/>
        </authorList>
    </citation>
    <scope>NUCLEOTIDE SEQUENCE</scope>
    <source>
        <strain evidence="1">Expedition CK06-06</strain>
    </source>
</reference>
<accession>X1EG13</accession>
<evidence type="ECO:0000313" key="1">
    <source>
        <dbReference type="EMBL" id="GAH16079.1"/>
    </source>
</evidence>
<name>X1EG13_9ZZZZ</name>
<organism evidence="1">
    <name type="scientific">marine sediment metagenome</name>
    <dbReference type="NCBI Taxonomy" id="412755"/>
    <lineage>
        <taxon>unclassified sequences</taxon>
        <taxon>metagenomes</taxon>
        <taxon>ecological metagenomes</taxon>
    </lineage>
</organism>
<feature type="non-terminal residue" evidence="1">
    <location>
        <position position="1"/>
    </location>
</feature>